<reference evidence="2" key="1">
    <citation type="submission" date="2022-11" db="UniProtKB">
        <authorList>
            <consortium name="WormBaseParasite"/>
        </authorList>
    </citation>
    <scope>IDENTIFICATION</scope>
</reference>
<dbReference type="AlphaFoldDB" id="A0A914PJI7"/>
<evidence type="ECO:0000313" key="1">
    <source>
        <dbReference type="Proteomes" id="UP000887578"/>
    </source>
</evidence>
<name>A0A914PJI7_9BILA</name>
<organism evidence="1 2">
    <name type="scientific">Panagrolaimus davidi</name>
    <dbReference type="NCBI Taxonomy" id="227884"/>
    <lineage>
        <taxon>Eukaryota</taxon>
        <taxon>Metazoa</taxon>
        <taxon>Ecdysozoa</taxon>
        <taxon>Nematoda</taxon>
        <taxon>Chromadorea</taxon>
        <taxon>Rhabditida</taxon>
        <taxon>Tylenchina</taxon>
        <taxon>Panagrolaimomorpha</taxon>
        <taxon>Panagrolaimoidea</taxon>
        <taxon>Panagrolaimidae</taxon>
        <taxon>Panagrolaimus</taxon>
    </lineage>
</organism>
<protein>
    <submittedName>
        <fullName evidence="2">Uncharacterized protein</fullName>
    </submittedName>
</protein>
<sequence length="130" mass="15202">MNHQCVLKTSNTVKAQQAVRAIRNEIKEKVVTGGECLNMVDNYVIEKYSENQDESKIIRAKARAKEFYEADDLPSMLELQIYCLKQTYTSTSDFERTVANPRQLPFQQYYYPNMPTQLPILQQQYFPGHQ</sequence>
<accession>A0A914PJI7</accession>
<dbReference type="WBParaSite" id="PDA_v2.g18541.t1">
    <property type="protein sequence ID" value="PDA_v2.g18541.t1"/>
    <property type="gene ID" value="PDA_v2.g18541"/>
</dbReference>
<evidence type="ECO:0000313" key="2">
    <source>
        <dbReference type="WBParaSite" id="PDA_v2.g18541.t1"/>
    </source>
</evidence>
<proteinExistence type="predicted"/>
<dbReference type="Proteomes" id="UP000887578">
    <property type="component" value="Unplaced"/>
</dbReference>
<keyword evidence="1" id="KW-1185">Reference proteome</keyword>